<feature type="transmembrane region" description="Helical" evidence="1">
    <location>
        <begin position="21"/>
        <end position="45"/>
    </location>
</feature>
<gene>
    <name evidence="2" type="ORF">UFOPK3204_01920</name>
</gene>
<evidence type="ECO:0000313" key="2">
    <source>
        <dbReference type="EMBL" id="CAB4836094.1"/>
    </source>
</evidence>
<dbReference type="EMBL" id="CAFABK010000173">
    <property type="protein sequence ID" value="CAB4836094.1"/>
    <property type="molecule type" value="Genomic_DNA"/>
</dbReference>
<keyword evidence="1" id="KW-0812">Transmembrane</keyword>
<keyword evidence="1" id="KW-1133">Transmembrane helix</keyword>
<sequence>MSGPLIPGIREFDAPRKRNPIILWWLLGLVILSGVVILGLGVFAASGPLRQLGLVTENLEPLAFRPTIVDTVVQISVAVPAEGLCADDVVDIAQSEDAAAVYVGASVTSPRNISCPAVGLSASQVWVDVQLLAPLAQRQVIRANDGQVLSRESSTGLG</sequence>
<keyword evidence="1" id="KW-0472">Membrane</keyword>
<evidence type="ECO:0000256" key="1">
    <source>
        <dbReference type="SAM" id="Phobius"/>
    </source>
</evidence>
<name>A0A6J7AT18_9ZZZZ</name>
<dbReference type="AlphaFoldDB" id="A0A6J7AT18"/>
<accession>A0A6J7AT18</accession>
<organism evidence="2">
    <name type="scientific">freshwater metagenome</name>
    <dbReference type="NCBI Taxonomy" id="449393"/>
    <lineage>
        <taxon>unclassified sequences</taxon>
        <taxon>metagenomes</taxon>
        <taxon>ecological metagenomes</taxon>
    </lineage>
</organism>
<reference evidence="2" key="1">
    <citation type="submission" date="2020-05" db="EMBL/GenBank/DDBJ databases">
        <authorList>
            <person name="Chiriac C."/>
            <person name="Salcher M."/>
            <person name="Ghai R."/>
            <person name="Kavagutti S V."/>
        </authorList>
    </citation>
    <scope>NUCLEOTIDE SEQUENCE</scope>
</reference>
<proteinExistence type="predicted"/>
<protein>
    <submittedName>
        <fullName evidence="2">Unannotated protein</fullName>
    </submittedName>
</protein>